<accession>A0AAV5SY10</accession>
<evidence type="ECO:0000313" key="1">
    <source>
        <dbReference type="EMBL" id="GMS86249.1"/>
    </source>
</evidence>
<gene>
    <name evidence="1" type="ORF">PENTCL1PPCAC_8424</name>
</gene>
<dbReference type="AlphaFoldDB" id="A0AAV5SY10"/>
<name>A0AAV5SY10_9BILA</name>
<protein>
    <submittedName>
        <fullName evidence="1">Uncharacterized protein</fullName>
    </submittedName>
</protein>
<keyword evidence="2" id="KW-1185">Reference proteome</keyword>
<dbReference type="EMBL" id="BTSX01000002">
    <property type="protein sequence ID" value="GMS86249.1"/>
    <property type="molecule type" value="Genomic_DNA"/>
</dbReference>
<feature type="non-terminal residue" evidence="1">
    <location>
        <position position="115"/>
    </location>
</feature>
<dbReference type="Proteomes" id="UP001432027">
    <property type="component" value="Unassembled WGS sequence"/>
</dbReference>
<evidence type="ECO:0000313" key="2">
    <source>
        <dbReference type="Proteomes" id="UP001432027"/>
    </source>
</evidence>
<proteinExistence type="predicted"/>
<comment type="caution">
    <text evidence="1">The sequence shown here is derived from an EMBL/GenBank/DDBJ whole genome shotgun (WGS) entry which is preliminary data.</text>
</comment>
<organism evidence="1 2">
    <name type="scientific">Pristionchus entomophagus</name>
    <dbReference type="NCBI Taxonomy" id="358040"/>
    <lineage>
        <taxon>Eukaryota</taxon>
        <taxon>Metazoa</taxon>
        <taxon>Ecdysozoa</taxon>
        <taxon>Nematoda</taxon>
        <taxon>Chromadorea</taxon>
        <taxon>Rhabditida</taxon>
        <taxon>Rhabditina</taxon>
        <taxon>Diplogasteromorpha</taxon>
        <taxon>Diplogasteroidea</taxon>
        <taxon>Neodiplogasteridae</taxon>
        <taxon>Pristionchus</taxon>
    </lineage>
</organism>
<reference evidence="1" key="1">
    <citation type="submission" date="2023-10" db="EMBL/GenBank/DDBJ databases">
        <title>Genome assembly of Pristionchus species.</title>
        <authorList>
            <person name="Yoshida K."/>
            <person name="Sommer R.J."/>
        </authorList>
    </citation>
    <scope>NUCLEOTIDE SEQUENCE</scope>
    <source>
        <strain evidence="1">RS0144</strain>
    </source>
</reference>
<feature type="non-terminal residue" evidence="1">
    <location>
        <position position="1"/>
    </location>
</feature>
<sequence>ENPLLFVKNEQVDAHTYIHQIESGTIFYRNGESLWARENGKRIEVKLMGGHHYSIMTAVEDSIYYGSNWKRKIYRAVFIPPDVIETYYLRDLLKDENLHQGGLCSIVSDGNLYIY</sequence>